<feature type="region of interest" description="Disordered" evidence="1">
    <location>
        <begin position="953"/>
        <end position="984"/>
    </location>
</feature>
<feature type="region of interest" description="Disordered" evidence="1">
    <location>
        <begin position="1072"/>
        <end position="1092"/>
    </location>
</feature>
<dbReference type="InterPro" id="IPR009057">
    <property type="entry name" value="Homeodomain-like_sf"/>
</dbReference>
<dbReference type="Gene3D" id="1.20.58.1880">
    <property type="match status" value="1"/>
</dbReference>
<sequence length="1657" mass="180043">MPPEPLPWDRRDFFKERKRERSTESVGFVSRWRENPHHGREFVRSRPPGHAKQGGRHNFSQEPGHEFTPSRSNEKIFGDENCRPSESLADGKFSRNSRENRGSFSQKDWRGHSWENGSSPNGPGRSTSVSDQRSVDDMIPYDSHPHSDFVNNWDQIHSEGQNNQTGRVNGLGAGQILERENLMGSIDRRPLKWTRSGSLTSRGSGFSHSSSSKSMGVDSGDAKAKLEPRNGTPVQCPSGDAVACATSAALSEETNSRKKPRLGWGEGLAKYEKKKVEGPDDSATKNGMVVCVNTEPLHSNGSILSDKSPRFTAFSDCASPGTPSSVACSTSPGMEDKPPVKRENIDNDTSKLSGSPRLLSQNHVKGIDFNLENSDLIPIANLCSSLGSSSLQRECQAKPCEELVVNSSGSLRPVPLQLVSSGDMIAKEAIGGLEEARGQLKDEDIDSPGTVSSKFVEPHRSVNAAAMSESVKHGGSNLDLDASKPSNQEVTCSVYGSNGEKEESLSDCDSGGRLMDSKSSAAPVGASLHSSREDKLYDLILTSNKDSARKASDMFNKLLPSDRCHVDILRASSDGNRAGFSGNLVGLASNSKVLGVNEHGKRGSEGKSKIRKGKAKVRCLSGADREGAGWESSFWNGNGGLEGDDVGVSLLGEGNHKSDWFVKIKKPELAGQGKLCSTNNYLVTSGKRWNREMNASSLDMLGAAIVANGDDSRQSHQKCKSRFLMGETTVYRAPRGDDGIVQRSGKLDSFCNESERETVAADVLAGICGSIPSEAMSSCIKSSFKLGESCKDWKCQKVGSSTRWPLTTVVAQNVVDGTCSDESCGEMDPTHWTDEEKSIFIQAVSSYGKDFTMISRCVRTRSRDECIVFFSKARKCLGLDMIRPRPGDEEVHANDNVNGSGGDNEDACVVETGSVICREISGSKIDEETMLSDLNKDHCESDPTETMNVLTDRNSLDENNGTGGIGCKDPERQSENMVADDRQSDGKLELHFDGDFKMDNGIDTMTVIVQGHKDAVFPPATETGGDEATVEGTSFGEPLSVKEADGQGLSGSGADGDIIAVGQKLGVQQPASENNLNEKQEENGYTSTSDHSDLYSVENLHANRKASKLAEDINTCMEFGGDHKQEPKISLELNPPPESDVISVEHNVPLVNANSLTKDPPASQHELILSPDKPCTLGLEKMSDNQCKKSARSDDHNLHQSGDTVLGHTNSSQILRGYPLRLSTKKEVNGDISSKKLGSFQSFSNGCFLQKCKNSQTQSLAAELPFLSPEHKTDHSQPPPEKSYRNGDLKLFGKILTYPTSQQNEDIGVIHENKDEGVQHPKLSSKTFNLKFKGTVSVDGNSIPPKLDHINYLGLESLPVRSYGYWDGTRTRTGFSSLPDSAILLAKYPAAFSNCSIMSDSEQKQSHSVVRSNERNLNGVSGFSSRERSISNGVADSQLYRNREGVSVQPLTVDMKQRQEMLFSEKQRRNGLEAVSNVPQAAKGVVGINMGGRGGILGGACTGVSDPVAAIKMHYAKAEQYGVQTASVIREDESWRGFVTCFECSMLVGKWDGSCVFCCIWSFYINNLSKFGKAKAMGIKHQQWKLEGPEMELWWWSVVDLQGGCRVGSHGCAVIAGSQTCAFSIQSGKFNKRQSLQYPILFLRPHPVFGDQMGDVQ</sequence>
<feature type="region of interest" description="Disordered" evidence="1">
    <location>
        <begin position="17"/>
        <end position="140"/>
    </location>
</feature>
<feature type="compositionally biased region" description="Basic and acidic residues" evidence="1">
    <location>
        <begin position="31"/>
        <end position="44"/>
    </location>
</feature>
<dbReference type="GO" id="GO:0003677">
    <property type="term" value="F:DNA binding"/>
    <property type="evidence" value="ECO:0007669"/>
    <property type="project" value="UniProtKB-KW"/>
</dbReference>
<dbReference type="InterPro" id="IPR001005">
    <property type="entry name" value="SANT/Myb"/>
</dbReference>
<feature type="compositionally biased region" description="Basic and acidic residues" evidence="1">
    <location>
        <begin position="1186"/>
        <end position="1198"/>
    </location>
</feature>
<dbReference type="OrthoDB" id="10258692at2759"/>
<comment type="caution">
    <text evidence="3">The sequence shown here is derived from an EMBL/GenBank/DDBJ whole genome shotgun (WGS) entry which is preliminary data.</text>
</comment>
<proteinExistence type="predicted"/>
<feature type="region of interest" description="Disordered" evidence="1">
    <location>
        <begin position="496"/>
        <end position="528"/>
    </location>
</feature>
<evidence type="ECO:0000313" key="3">
    <source>
        <dbReference type="EMBL" id="GFY84565.1"/>
    </source>
</evidence>
<reference evidence="3 4" key="1">
    <citation type="submission" date="2019-07" db="EMBL/GenBank/DDBJ databases">
        <title>De Novo Assembly of kiwifruit Actinidia rufa.</title>
        <authorList>
            <person name="Sugita-Konishi S."/>
            <person name="Sato K."/>
            <person name="Mori E."/>
            <person name="Abe Y."/>
            <person name="Kisaki G."/>
            <person name="Hamano K."/>
            <person name="Suezawa K."/>
            <person name="Otani M."/>
            <person name="Fukuda T."/>
            <person name="Manabe T."/>
            <person name="Gomi K."/>
            <person name="Tabuchi M."/>
            <person name="Akimitsu K."/>
            <person name="Kataoka I."/>
        </authorList>
    </citation>
    <scope>NUCLEOTIDE SEQUENCE [LARGE SCALE GENOMIC DNA]</scope>
    <source>
        <strain evidence="4">cv. Fuchu</strain>
    </source>
</reference>
<gene>
    <name evidence="3" type="ORF">Acr_03g0013390</name>
</gene>
<evidence type="ECO:0000259" key="2">
    <source>
        <dbReference type="PROSITE" id="PS51293"/>
    </source>
</evidence>
<dbReference type="SUPFAM" id="SSF46689">
    <property type="entry name" value="Homeodomain-like"/>
    <property type="match status" value="1"/>
</dbReference>
<feature type="region of interest" description="Disordered" evidence="1">
    <location>
        <begin position="194"/>
        <end position="239"/>
    </location>
</feature>
<dbReference type="Proteomes" id="UP000585474">
    <property type="component" value="Unassembled WGS sequence"/>
</dbReference>
<feature type="region of interest" description="Disordered" evidence="1">
    <location>
        <begin position="1186"/>
        <end position="1210"/>
    </location>
</feature>
<feature type="compositionally biased region" description="Low complexity" evidence="1">
    <location>
        <begin position="194"/>
        <end position="219"/>
    </location>
</feature>
<keyword evidence="4" id="KW-1185">Reference proteome</keyword>
<dbReference type="InterPro" id="IPR017884">
    <property type="entry name" value="SANT_dom"/>
</dbReference>
<evidence type="ECO:0000256" key="1">
    <source>
        <dbReference type="SAM" id="MobiDB-lite"/>
    </source>
</evidence>
<dbReference type="SMART" id="SM00717">
    <property type="entry name" value="SANT"/>
    <property type="match status" value="1"/>
</dbReference>
<feature type="compositionally biased region" description="Polar residues" evidence="1">
    <location>
        <begin position="115"/>
        <end position="132"/>
    </location>
</feature>
<keyword evidence="3" id="KW-0371">Homeobox</keyword>
<feature type="domain" description="SANT" evidence="2">
    <location>
        <begin position="832"/>
        <end position="878"/>
    </location>
</feature>
<organism evidence="3 4">
    <name type="scientific">Actinidia rufa</name>
    <dbReference type="NCBI Taxonomy" id="165716"/>
    <lineage>
        <taxon>Eukaryota</taxon>
        <taxon>Viridiplantae</taxon>
        <taxon>Streptophyta</taxon>
        <taxon>Embryophyta</taxon>
        <taxon>Tracheophyta</taxon>
        <taxon>Spermatophyta</taxon>
        <taxon>Magnoliopsida</taxon>
        <taxon>eudicotyledons</taxon>
        <taxon>Gunneridae</taxon>
        <taxon>Pentapetalae</taxon>
        <taxon>asterids</taxon>
        <taxon>Ericales</taxon>
        <taxon>Actinidiaceae</taxon>
        <taxon>Actinidia</taxon>
    </lineage>
</organism>
<protein>
    <submittedName>
        <fullName evidence="3">Duplicated homeodomain-like superfamily protein</fullName>
    </submittedName>
</protein>
<feature type="compositionally biased region" description="Basic and acidic residues" evidence="1">
    <location>
        <begin position="968"/>
        <end position="984"/>
    </location>
</feature>
<dbReference type="PROSITE" id="PS51293">
    <property type="entry name" value="SANT"/>
    <property type="match status" value="1"/>
</dbReference>
<dbReference type="Pfam" id="PF00249">
    <property type="entry name" value="Myb_DNA-binding"/>
    <property type="match status" value="1"/>
</dbReference>
<dbReference type="CDD" id="cd00167">
    <property type="entry name" value="SANT"/>
    <property type="match status" value="1"/>
</dbReference>
<dbReference type="PANTHER" id="PTHR47340">
    <property type="entry name" value="DUPLICATED HOMEODOMAIN-LIKE SUPERFAMILY PROTEIN"/>
    <property type="match status" value="1"/>
</dbReference>
<keyword evidence="3" id="KW-0238">DNA-binding</keyword>
<feature type="compositionally biased region" description="Basic and acidic residues" evidence="1">
    <location>
        <begin position="72"/>
        <end position="83"/>
    </location>
</feature>
<evidence type="ECO:0000313" key="4">
    <source>
        <dbReference type="Proteomes" id="UP000585474"/>
    </source>
</evidence>
<dbReference type="EMBL" id="BJWL01000003">
    <property type="protein sequence ID" value="GFY84565.1"/>
    <property type="molecule type" value="Genomic_DNA"/>
</dbReference>
<feature type="compositionally biased region" description="Polar residues" evidence="1">
    <location>
        <begin position="1199"/>
        <end position="1210"/>
    </location>
</feature>
<dbReference type="PANTHER" id="PTHR47340:SF1">
    <property type="entry name" value="DUPLICATED HOMEODOMAIN-LIKE SUPERFAMILY PROTEIN"/>
    <property type="match status" value="1"/>
</dbReference>
<name>A0A7J0EDQ3_9ERIC</name>
<accession>A0A7J0EDQ3</accession>
<feature type="compositionally biased region" description="Basic and acidic residues" evidence="1">
    <location>
        <begin position="92"/>
        <end position="113"/>
    </location>
</feature>